<dbReference type="GO" id="GO:0006508">
    <property type="term" value="P:proteolysis"/>
    <property type="evidence" value="ECO:0007669"/>
    <property type="project" value="UniProtKB-KW"/>
</dbReference>
<dbReference type="AlphaFoldDB" id="A0A7M5XF98"/>
<comment type="catalytic activity">
    <reaction evidence="1 2">
        <text>Thiol-dependent hydrolysis of ester, thioester, amide, peptide and isopeptide bonds formed by the C-terminal Gly of ubiquitin (a 76-residue protein attached to proteins as an intracellular targeting signal).</text>
        <dbReference type="EC" id="3.4.19.12"/>
    </reaction>
</comment>
<dbReference type="EnsemblMetazoa" id="CLYHEMT022103.1">
    <property type="protein sequence ID" value="CLYHEMP022103.1"/>
    <property type="gene ID" value="CLYHEMG022103"/>
</dbReference>
<dbReference type="PROSITE" id="PS00972">
    <property type="entry name" value="USP_1"/>
    <property type="match status" value="1"/>
</dbReference>
<feature type="domain" description="USP" evidence="4">
    <location>
        <begin position="183"/>
        <end position="838"/>
    </location>
</feature>
<dbReference type="InterPro" id="IPR001394">
    <property type="entry name" value="Peptidase_C19_UCH"/>
</dbReference>
<protein>
    <recommendedName>
        <fullName evidence="2">Ubiquitin carboxyl-terminal hydrolase</fullName>
        <ecNumber evidence="2">3.4.19.12</ecNumber>
    </recommendedName>
</protein>
<feature type="region of interest" description="Disordered" evidence="3">
    <location>
        <begin position="28"/>
        <end position="122"/>
    </location>
</feature>
<keyword evidence="2" id="KW-0788">Thiol protease</keyword>
<sequence length="874" mass="99847">MALPLAKLEVKQSMIRPESNNELKKTISSVSCGNSDSGIEDNADDQISPIATNSSQQKQNQNGIRRRGSIWNIFSRKSKKDHRFGENNRPENLNISNESRYQKSQNVDLSLPPSSHHQKLRPKLSICSTSTNSSIAGHGQISSRLSHGSATIGSYTSDLGDSVPSTPVSTISSAGFTEIPGTIGLHNLGNTCYFNAVIQCLAHIDVISEYFVMEHFMADLTTRNHHNHSLKMRHRQHSDSNNNDLGQLTYMIGLLIKSICFGENYTRQLLEEVLEVVRFHNRSYNINEQQDAQEIFMWLINQIHSESCSNTAPKRRSIKSKDIKKKKQSNEEEQAVASFASFTKYKQSYIQGLFLSQYQSSIPCLRCGKSSSTFDPYINLSLEIPSKPKSVLYTTVVSRKQIPGTVPVTNKTIGNVAVTIKPPRMVRYGFEFQRKGTLHELRTEIVDQSGIQDFVIVEITTHGVKRILQNDNPLSILPNDEKSLYAVELSKDVHKADEAETRSNEIVLVVSNVERRNRTNISFGEPSVLCVSDQMSFKRLQTLIRKQMETNLQEHLTKVIKENPICLGLRIVNNNNDDSQSVNTKPIFLKNDVGYPLLQPNILESMTYDDNIQKTCLYLVAEWESSANHWFMSKFRYPISVTDDKSCSRMRERANEQFVVDIHDCLKLQTKEEKLMEVGAWKCQFCQQEQSGITKKMSLWSLPDVLVLHLKRFDQIQTFKDKARTLVRFPIHGLDLSSYVATTTSSTKDHTELLDSRFQKESIRLRYQAPPQNESQCLYDLKAVCNHIGSDLNQGHYTASCYNSFNRNWYNFDDRTVNSLSENEVVNSDAYILFYQRRELSDRVPEKVSMSLRNKERSKRIQDHWATEDIDKVE</sequence>
<dbReference type="InterPro" id="IPR050185">
    <property type="entry name" value="Ub_carboxyl-term_hydrolase"/>
</dbReference>
<dbReference type="PROSITE" id="PS50235">
    <property type="entry name" value="USP_3"/>
    <property type="match status" value="1"/>
</dbReference>
<dbReference type="InterPro" id="IPR018200">
    <property type="entry name" value="USP_CS"/>
</dbReference>
<dbReference type="Proteomes" id="UP000594262">
    <property type="component" value="Unplaced"/>
</dbReference>
<dbReference type="PANTHER" id="PTHR21646">
    <property type="entry name" value="UBIQUITIN CARBOXYL-TERMINAL HYDROLASE"/>
    <property type="match status" value="1"/>
</dbReference>
<dbReference type="Pfam" id="PF00443">
    <property type="entry name" value="UCH"/>
    <property type="match status" value="1"/>
</dbReference>
<keyword evidence="2" id="KW-0833">Ubl conjugation pathway</keyword>
<name>A0A7M5XF98_9CNID</name>
<keyword evidence="2" id="KW-0378">Hydrolase</keyword>
<feature type="compositionally biased region" description="Polar residues" evidence="3">
    <location>
        <begin position="49"/>
        <end position="63"/>
    </location>
</feature>
<dbReference type="Gene3D" id="3.90.70.10">
    <property type="entry name" value="Cysteine proteinases"/>
    <property type="match status" value="2"/>
</dbReference>
<evidence type="ECO:0000256" key="2">
    <source>
        <dbReference type="RuleBase" id="RU366025"/>
    </source>
</evidence>
<feature type="compositionally biased region" description="Polar residues" evidence="3">
    <location>
        <begin position="90"/>
        <end position="115"/>
    </location>
</feature>
<accession>A0A7M5XF98</accession>
<dbReference type="InterPro" id="IPR038765">
    <property type="entry name" value="Papain-like_cys_pep_sf"/>
</dbReference>
<reference evidence="5" key="1">
    <citation type="submission" date="2021-01" db="UniProtKB">
        <authorList>
            <consortium name="EnsemblMetazoa"/>
        </authorList>
    </citation>
    <scope>IDENTIFICATION</scope>
</reference>
<keyword evidence="6" id="KW-1185">Reference proteome</keyword>
<proteinExistence type="inferred from homology"/>
<dbReference type="SUPFAM" id="SSF54001">
    <property type="entry name" value="Cysteine proteinases"/>
    <property type="match status" value="1"/>
</dbReference>
<keyword evidence="2" id="KW-0645">Protease</keyword>
<dbReference type="PROSITE" id="PS00973">
    <property type="entry name" value="USP_2"/>
    <property type="match status" value="1"/>
</dbReference>
<evidence type="ECO:0000256" key="1">
    <source>
        <dbReference type="ARBA" id="ARBA00000707"/>
    </source>
</evidence>
<dbReference type="OrthoDB" id="265776at2759"/>
<dbReference type="GO" id="GO:0016579">
    <property type="term" value="P:protein deubiquitination"/>
    <property type="evidence" value="ECO:0007669"/>
    <property type="project" value="InterPro"/>
</dbReference>
<dbReference type="EC" id="3.4.19.12" evidence="2"/>
<evidence type="ECO:0000313" key="6">
    <source>
        <dbReference type="Proteomes" id="UP000594262"/>
    </source>
</evidence>
<feature type="compositionally biased region" description="Basic residues" evidence="3">
    <location>
        <begin position="313"/>
        <end position="327"/>
    </location>
</feature>
<dbReference type="InterPro" id="IPR028889">
    <property type="entry name" value="USP"/>
</dbReference>
<evidence type="ECO:0000256" key="3">
    <source>
        <dbReference type="SAM" id="MobiDB-lite"/>
    </source>
</evidence>
<dbReference type="EnsemblMetazoa" id="CLYHEMT022103.2">
    <property type="protein sequence ID" value="CLYHEMP022103.2"/>
    <property type="gene ID" value="CLYHEMG022103"/>
</dbReference>
<dbReference type="RefSeq" id="XP_066936791.1">
    <property type="nucleotide sequence ID" value="XM_067080690.1"/>
</dbReference>
<comment type="similarity">
    <text evidence="2">Belongs to the peptidase C19 family.</text>
</comment>
<dbReference type="GeneID" id="136824708"/>
<dbReference type="GO" id="GO:0004843">
    <property type="term" value="F:cysteine-type deubiquitinase activity"/>
    <property type="evidence" value="ECO:0007669"/>
    <property type="project" value="UniProtKB-UniRule"/>
</dbReference>
<evidence type="ECO:0000259" key="4">
    <source>
        <dbReference type="PROSITE" id="PS50235"/>
    </source>
</evidence>
<evidence type="ECO:0000313" key="5">
    <source>
        <dbReference type="EnsemblMetazoa" id="CLYHEMP022103.2"/>
    </source>
</evidence>
<feature type="compositionally biased region" description="Polar residues" evidence="3">
    <location>
        <begin position="28"/>
        <end position="37"/>
    </location>
</feature>
<organism evidence="5 6">
    <name type="scientific">Clytia hemisphaerica</name>
    <dbReference type="NCBI Taxonomy" id="252671"/>
    <lineage>
        <taxon>Eukaryota</taxon>
        <taxon>Metazoa</taxon>
        <taxon>Cnidaria</taxon>
        <taxon>Hydrozoa</taxon>
        <taxon>Hydroidolina</taxon>
        <taxon>Leptothecata</taxon>
        <taxon>Obeliida</taxon>
        <taxon>Clytiidae</taxon>
        <taxon>Clytia</taxon>
    </lineage>
</organism>
<dbReference type="PANTHER" id="PTHR21646:SF14">
    <property type="entry name" value="FI05488P"/>
    <property type="match status" value="1"/>
</dbReference>
<feature type="region of interest" description="Disordered" evidence="3">
    <location>
        <begin position="310"/>
        <end position="329"/>
    </location>
</feature>